<feature type="compositionally biased region" description="Polar residues" evidence="2">
    <location>
        <begin position="207"/>
        <end position="219"/>
    </location>
</feature>
<comment type="caution">
    <text evidence="3">The sequence shown here is derived from an EMBL/GenBank/DDBJ whole genome shotgun (WGS) entry which is preliminary data.</text>
</comment>
<evidence type="ECO:0000256" key="1">
    <source>
        <dbReference type="SAM" id="Coils"/>
    </source>
</evidence>
<feature type="region of interest" description="Disordered" evidence="2">
    <location>
        <begin position="203"/>
        <end position="223"/>
    </location>
</feature>
<organism evidence="3 4">
    <name type="scientific">Meganyctiphanes norvegica</name>
    <name type="common">Northern krill</name>
    <name type="synonym">Thysanopoda norvegica</name>
    <dbReference type="NCBI Taxonomy" id="48144"/>
    <lineage>
        <taxon>Eukaryota</taxon>
        <taxon>Metazoa</taxon>
        <taxon>Ecdysozoa</taxon>
        <taxon>Arthropoda</taxon>
        <taxon>Crustacea</taxon>
        <taxon>Multicrustacea</taxon>
        <taxon>Malacostraca</taxon>
        <taxon>Eumalacostraca</taxon>
        <taxon>Eucarida</taxon>
        <taxon>Euphausiacea</taxon>
        <taxon>Euphausiidae</taxon>
        <taxon>Meganyctiphanes</taxon>
    </lineage>
</organism>
<proteinExistence type="predicted"/>
<accession>A0AAV2Q584</accession>
<feature type="compositionally biased region" description="Polar residues" evidence="2">
    <location>
        <begin position="91"/>
        <end position="100"/>
    </location>
</feature>
<protein>
    <recommendedName>
        <fullName evidence="5">Coiled-coil domain-containing protein 52</fullName>
    </recommendedName>
</protein>
<evidence type="ECO:0000313" key="3">
    <source>
        <dbReference type="EMBL" id="CAL4069785.1"/>
    </source>
</evidence>
<feature type="region of interest" description="Disordered" evidence="2">
    <location>
        <begin position="729"/>
        <end position="752"/>
    </location>
</feature>
<feature type="coiled-coil region" evidence="1">
    <location>
        <begin position="439"/>
        <end position="480"/>
    </location>
</feature>
<dbReference type="AlphaFoldDB" id="A0AAV2Q584"/>
<name>A0AAV2Q584_MEGNR</name>
<sequence length="824" mass="92568">MANKGATISRKTFQNATRTVEVTVKSIPKAISTNKPTATQYKRNCHLQKENERIADLRNNNIEQNHMEKAKLKNVEPHFKINVAKKKKTHNWVQPGSTWGDTLRANDSRNPANHTESISISSHSDSGIDDEIPLVENNVNQGMLNSRTVDNQRVLYFNGQQYVQINEHVGMQNEHIPCPSELSRNRDMAQQTSKIYPIKELHEESTKNISDTSRNLSSRGSKRIKTRNVSIQCKRMEESTKQPEKQQTQVQTQHIQVQTQPQHIFSERLLSDDAAASPFGESGIQILHQLRQRLQTVGDSEGSRMLASFLESYLSVAGSGARLQGAKSSHPSSASPSFPPVFETPQQNNKEEYEKELSKLRQELALQDTTIKKMKKISTQLIQHQEYLVSRKGDVQRTSDVAVSANKNKMSSPQSSQSNSASSQIESRKTNDSHAHATIMQYQTENDVLQGEVRRQRELIATLELQLTRLYRELESERTRSRSANFIPQSQLNTQRSVISDTADLRLVTADKKASEQNSNQSESECDSAFVEKSGSQLTSKMSSPHSREDLEPRNLITNQLSVENLRENQSGITMHATKLTNINSLKLVPSLLTNQNQQLRFNDSYPTDTALLGTCLRPTISDTLANAQTIPGPIPKIQISENVDRKMAENSRKLQINTSVSGHRGQHSSSRELEPSHMISKYAFNLPLNLSVGTRLSNISREDLYQVVNFSSVSDLEQISDENHLAGGHDLISEESSPDESLPRKKVNNNRKKYPLNQVDELRAAATSTPQNEVNVERHPPINYHCISSSVVGSGARMESTRLHELMEESTFAPLQDVDASEF</sequence>
<gene>
    <name evidence="3" type="ORF">MNOR_LOCUS8033</name>
</gene>
<feature type="region of interest" description="Disordered" evidence="2">
    <location>
        <begin position="86"/>
        <end position="131"/>
    </location>
</feature>
<keyword evidence="4" id="KW-1185">Reference proteome</keyword>
<reference evidence="3 4" key="1">
    <citation type="submission" date="2024-05" db="EMBL/GenBank/DDBJ databases">
        <authorList>
            <person name="Wallberg A."/>
        </authorList>
    </citation>
    <scope>NUCLEOTIDE SEQUENCE [LARGE SCALE GENOMIC DNA]</scope>
</reference>
<feature type="region of interest" description="Disordered" evidence="2">
    <location>
        <begin position="323"/>
        <end position="351"/>
    </location>
</feature>
<feature type="region of interest" description="Disordered" evidence="2">
    <location>
        <begin position="402"/>
        <end position="433"/>
    </location>
</feature>
<feature type="compositionally biased region" description="Polar residues" evidence="2">
    <location>
        <begin position="534"/>
        <end position="545"/>
    </location>
</feature>
<feature type="compositionally biased region" description="Low complexity" evidence="2">
    <location>
        <begin position="411"/>
        <end position="425"/>
    </location>
</feature>
<keyword evidence="1" id="KW-0175">Coiled coil</keyword>
<feature type="region of interest" description="Disordered" evidence="2">
    <location>
        <begin position="512"/>
        <end position="551"/>
    </location>
</feature>
<evidence type="ECO:0000256" key="2">
    <source>
        <dbReference type="SAM" id="MobiDB-lite"/>
    </source>
</evidence>
<dbReference type="EMBL" id="CAXKWB010003647">
    <property type="protein sequence ID" value="CAL4069785.1"/>
    <property type="molecule type" value="Genomic_DNA"/>
</dbReference>
<dbReference type="Proteomes" id="UP001497623">
    <property type="component" value="Unassembled WGS sequence"/>
</dbReference>
<evidence type="ECO:0008006" key="5">
    <source>
        <dbReference type="Google" id="ProtNLM"/>
    </source>
</evidence>
<evidence type="ECO:0000313" key="4">
    <source>
        <dbReference type="Proteomes" id="UP001497623"/>
    </source>
</evidence>